<feature type="domain" description="Enoyl reductase (ER)" evidence="1">
    <location>
        <begin position="18"/>
        <end position="326"/>
    </location>
</feature>
<organism evidence="2 3">
    <name type="scientific">Pelagibacterium lentulum</name>
    <dbReference type="NCBI Taxonomy" id="2029865"/>
    <lineage>
        <taxon>Bacteria</taxon>
        <taxon>Pseudomonadati</taxon>
        <taxon>Pseudomonadota</taxon>
        <taxon>Alphaproteobacteria</taxon>
        <taxon>Hyphomicrobiales</taxon>
        <taxon>Devosiaceae</taxon>
        <taxon>Pelagibacterium</taxon>
    </lineage>
</organism>
<evidence type="ECO:0000313" key="3">
    <source>
        <dbReference type="Proteomes" id="UP000596977"/>
    </source>
</evidence>
<dbReference type="RefSeq" id="WP_127073254.1">
    <property type="nucleotide sequence ID" value="NZ_BMKB01000001.1"/>
</dbReference>
<dbReference type="OrthoDB" id="9782155at2"/>
<dbReference type="InterPro" id="IPR014188">
    <property type="entry name" value="Acrylyl-CoA_reductase_AcuI"/>
</dbReference>
<reference evidence="2 3" key="1">
    <citation type="journal article" date="2014" name="Int. J. Syst. Evol. Microbiol.">
        <title>Complete genome sequence of Corynebacterium casei LMG S-19264T (=DSM 44701T), isolated from a smear-ripened cheese.</title>
        <authorList>
            <consortium name="US DOE Joint Genome Institute (JGI-PGF)"/>
            <person name="Walter F."/>
            <person name="Albersmeier A."/>
            <person name="Kalinowski J."/>
            <person name="Ruckert C."/>
        </authorList>
    </citation>
    <scope>NUCLEOTIDE SEQUENCE [LARGE SCALE GENOMIC DNA]</scope>
    <source>
        <strain evidence="2 3">CGMCC 1.15896</strain>
    </source>
</reference>
<dbReference type="SUPFAM" id="SSF51735">
    <property type="entry name" value="NAD(P)-binding Rossmann-fold domains"/>
    <property type="match status" value="1"/>
</dbReference>
<keyword evidence="3" id="KW-1185">Reference proteome</keyword>
<accession>A0A916R7J6</accession>
<dbReference type="CDD" id="cd08288">
    <property type="entry name" value="MDR_yhdh"/>
    <property type="match status" value="1"/>
</dbReference>
<dbReference type="SMART" id="SM00829">
    <property type="entry name" value="PKS_ER"/>
    <property type="match status" value="1"/>
</dbReference>
<dbReference type="InterPro" id="IPR051397">
    <property type="entry name" value="Zn-ADH-like_protein"/>
</dbReference>
<dbReference type="AlphaFoldDB" id="A0A916R7J6"/>
<dbReference type="InterPro" id="IPR036291">
    <property type="entry name" value="NAD(P)-bd_dom_sf"/>
</dbReference>
<name>A0A916R7J6_9HYPH</name>
<dbReference type="NCBIfam" id="TIGR02823">
    <property type="entry name" value="oxido_YhdH"/>
    <property type="match status" value="1"/>
</dbReference>
<dbReference type="PANTHER" id="PTHR43677:SF1">
    <property type="entry name" value="ACRYLYL-COA REDUCTASE ACUI-RELATED"/>
    <property type="match status" value="1"/>
</dbReference>
<dbReference type="InterPro" id="IPR011032">
    <property type="entry name" value="GroES-like_sf"/>
</dbReference>
<dbReference type="Proteomes" id="UP000596977">
    <property type="component" value="Unassembled WGS sequence"/>
</dbReference>
<dbReference type="Gene3D" id="3.90.180.10">
    <property type="entry name" value="Medium-chain alcohol dehydrogenases, catalytic domain"/>
    <property type="match status" value="1"/>
</dbReference>
<proteinExistence type="predicted"/>
<evidence type="ECO:0000313" key="2">
    <source>
        <dbReference type="EMBL" id="GGA40304.1"/>
    </source>
</evidence>
<dbReference type="InterPro" id="IPR013154">
    <property type="entry name" value="ADH-like_N"/>
</dbReference>
<dbReference type="Gene3D" id="3.40.50.720">
    <property type="entry name" value="NAD(P)-binding Rossmann-like Domain"/>
    <property type="match status" value="1"/>
</dbReference>
<dbReference type="InterPro" id="IPR013149">
    <property type="entry name" value="ADH-like_C"/>
</dbReference>
<dbReference type="SUPFAM" id="SSF50129">
    <property type="entry name" value="GroES-like"/>
    <property type="match status" value="1"/>
</dbReference>
<gene>
    <name evidence="2" type="ORF">GCM10011499_07290</name>
</gene>
<dbReference type="InterPro" id="IPR020843">
    <property type="entry name" value="ER"/>
</dbReference>
<dbReference type="Pfam" id="PF08240">
    <property type="entry name" value="ADH_N"/>
    <property type="match status" value="1"/>
</dbReference>
<dbReference type="EMBL" id="BMKB01000001">
    <property type="protein sequence ID" value="GGA40304.1"/>
    <property type="molecule type" value="Genomic_DNA"/>
</dbReference>
<dbReference type="PANTHER" id="PTHR43677">
    <property type="entry name" value="SHORT-CHAIN DEHYDROGENASE/REDUCTASE"/>
    <property type="match status" value="1"/>
</dbReference>
<dbReference type="GO" id="GO:0043957">
    <property type="term" value="F:acryloyl-CoA reductase (NADPH) activity"/>
    <property type="evidence" value="ECO:0007669"/>
    <property type="project" value="TreeGrafter"/>
</dbReference>
<comment type="caution">
    <text evidence="2">The sequence shown here is derived from an EMBL/GenBank/DDBJ whole genome shotgun (WGS) entry which is preliminary data.</text>
</comment>
<sequence length="328" mass="34594">MSFRALILEKNDTGEITRVVKTLGNDSLPEGNVTVDIEWSGFNYKDGLCLTGAGGLVRNYPHVAGIDFAGMVSESTDARYKPGDRVVLTGWRVGEAHWGGFSQRARVNADWLVPLDAGLTTRDAMVLGTAGLTAMLSVNRLEQAGVAPESGDILVTGAAGGVGTIALSLLSTLGYSTTALSGRAQHADTLKRLGANTVLARQDFLAEPDKPLERAKWAGAVDTAGGKVLGKLLRQIQYGGAVAALGNAAGIEMEANVLPFILRGVTLMGIDSVMQPFEIRAAAWRRLAGIFDPALYENVVAEIGLEDLEQAASDILNGTIHGRVIVKP</sequence>
<evidence type="ECO:0000259" key="1">
    <source>
        <dbReference type="SMART" id="SM00829"/>
    </source>
</evidence>
<dbReference type="Pfam" id="PF00107">
    <property type="entry name" value="ADH_zinc_N"/>
    <property type="match status" value="1"/>
</dbReference>
<protein>
    <submittedName>
        <fullName evidence="2">Quinone oxidoreductase</fullName>
    </submittedName>
</protein>